<proteinExistence type="predicted"/>
<name>A0AA37WFG3_9BACT</name>
<evidence type="ECO:0000313" key="3">
    <source>
        <dbReference type="Proteomes" id="UP001156666"/>
    </source>
</evidence>
<accession>A0AA37WFG3</accession>
<dbReference type="Proteomes" id="UP001156666">
    <property type="component" value="Unassembled WGS sequence"/>
</dbReference>
<reference evidence="2" key="1">
    <citation type="journal article" date="2014" name="Int. J. Syst. Evol. Microbiol.">
        <title>Complete genome sequence of Corynebacterium casei LMG S-19264T (=DSM 44701T), isolated from a smear-ripened cheese.</title>
        <authorList>
            <consortium name="US DOE Joint Genome Institute (JGI-PGF)"/>
            <person name="Walter F."/>
            <person name="Albersmeier A."/>
            <person name="Kalinowski J."/>
            <person name="Ruckert C."/>
        </authorList>
    </citation>
    <scope>NUCLEOTIDE SEQUENCE</scope>
    <source>
        <strain evidence="2">NBRC 108769</strain>
    </source>
</reference>
<dbReference type="AlphaFoldDB" id="A0AA37WFG3"/>
<dbReference type="InterPro" id="IPR017853">
    <property type="entry name" value="GH"/>
</dbReference>
<reference evidence="2" key="2">
    <citation type="submission" date="2023-01" db="EMBL/GenBank/DDBJ databases">
        <title>Draft genome sequence of Portibacter lacus strain NBRC 108769.</title>
        <authorList>
            <person name="Sun Q."/>
            <person name="Mori K."/>
        </authorList>
    </citation>
    <scope>NUCLEOTIDE SEQUENCE</scope>
    <source>
        <strain evidence="2">NBRC 108769</strain>
    </source>
</reference>
<evidence type="ECO:0000313" key="2">
    <source>
        <dbReference type="EMBL" id="GLR16965.1"/>
    </source>
</evidence>
<feature type="signal peptide" evidence="1">
    <location>
        <begin position="1"/>
        <end position="26"/>
    </location>
</feature>
<dbReference type="Gene3D" id="3.20.20.80">
    <property type="entry name" value="Glycosidases"/>
    <property type="match status" value="1"/>
</dbReference>
<sequence>MISKFHSIRIKILLFLILASCAHSIAQILPSNNAAGLQPWTQNVTYWQYQGEPVLLLGGSKTDHLFLADNLLEHLDEIQAIGGNYLRNTMSQREGLDLKPYQLLSDGTFDLNKWNDDYWDRFEKMLNWTKERDIIVQIEVWDRFDYSKTFWEISPWNPRLNNNYTYEEVGFDEKYPQHPSRDKQPFFHTIPGMKLYTEKLDLIRAFQEAFVSKMLSYTLKYNHVLYCMNNETTTAPEWGRYWIDFIQKEAKRNGVQVYVTDMFDDAYLGEKATKSAVIFEDAEHYQFADISQVNSRNFGDDHWNELLYLLKKVNEKHPRPSNHTKIYGGGYKAFGTGGLEDGVERFWRNILAGSASSRFHRPDAGNGLNDRAIASIKAARLLERKIKLWDVSPHMELLSDREANEAYLAAVPGENYVLYFPYDGEVSLDLSGTENDFQIDWISITEGIWLPKGRGKLKGGEIISINAPYKGGWIAVITKAQDGK</sequence>
<organism evidence="2 3">
    <name type="scientific">Portibacter lacus</name>
    <dbReference type="NCBI Taxonomy" id="1099794"/>
    <lineage>
        <taxon>Bacteria</taxon>
        <taxon>Pseudomonadati</taxon>
        <taxon>Bacteroidota</taxon>
        <taxon>Saprospiria</taxon>
        <taxon>Saprospirales</taxon>
        <taxon>Haliscomenobacteraceae</taxon>
        <taxon>Portibacter</taxon>
    </lineage>
</organism>
<feature type="chain" id="PRO_5041383885" description="Collagen-binding domain-containing protein" evidence="1">
    <location>
        <begin position="27"/>
        <end position="484"/>
    </location>
</feature>
<comment type="caution">
    <text evidence="2">The sequence shown here is derived from an EMBL/GenBank/DDBJ whole genome shotgun (WGS) entry which is preliminary data.</text>
</comment>
<keyword evidence="3" id="KW-1185">Reference proteome</keyword>
<dbReference type="SUPFAM" id="SSF51445">
    <property type="entry name" value="(Trans)glycosidases"/>
    <property type="match status" value="1"/>
</dbReference>
<keyword evidence="1" id="KW-0732">Signal</keyword>
<evidence type="ECO:0008006" key="4">
    <source>
        <dbReference type="Google" id="ProtNLM"/>
    </source>
</evidence>
<dbReference type="EMBL" id="BSOH01000007">
    <property type="protein sequence ID" value="GLR16965.1"/>
    <property type="molecule type" value="Genomic_DNA"/>
</dbReference>
<dbReference type="RefSeq" id="WP_235290856.1">
    <property type="nucleotide sequence ID" value="NZ_BSOH01000007.1"/>
</dbReference>
<protein>
    <recommendedName>
        <fullName evidence="4">Collagen-binding domain-containing protein</fullName>
    </recommendedName>
</protein>
<evidence type="ECO:0000256" key="1">
    <source>
        <dbReference type="SAM" id="SignalP"/>
    </source>
</evidence>
<gene>
    <name evidence="2" type="ORF">GCM10007940_15800</name>
</gene>